<protein>
    <recommendedName>
        <fullName evidence="8">Vesicle transport protein</fullName>
    </recommendedName>
</protein>
<keyword evidence="4 8" id="KW-0653">Protein transport</keyword>
<keyword evidence="2 8" id="KW-0813">Transport</keyword>
<evidence type="ECO:0000256" key="7">
    <source>
        <dbReference type="ARBA" id="ARBA00025800"/>
    </source>
</evidence>
<feature type="region of interest" description="Disordered" evidence="9">
    <location>
        <begin position="202"/>
        <end position="236"/>
    </location>
</feature>
<name>D2VVM7_NAEGR</name>
<feature type="transmembrane region" description="Helical" evidence="8">
    <location>
        <begin position="299"/>
        <end position="324"/>
    </location>
</feature>
<dbReference type="GO" id="GO:0016020">
    <property type="term" value="C:membrane"/>
    <property type="evidence" value="ECO:0007669"/>
    <property type="project" value="UniProtKB-SubCell"/>
</dbReference>
<evidence type="ECO:0000256" key="6">
    <source>
        <dbReference type="ARBA" id="ARBA00023136"/>
    </source>
</evidence>
<dbReference type="GO" id="GO:0016192">
    <property type="term" value="P:vesicle-mediated transport"/>
    <property type="evidence" value="ECO:0007669"/>
    <property type="project" value="InterPro"/>
</dbReference>
<dbReference type="eggNOG" id="KOG2887">
    <property type="taxonomic scope" value="Eukaryota"/>
</dbReference>
<feature type="region of interest" description="Disordered" evidence="9">
    <location>
        <begin position="1"/>
        <end position="27"/>
    </location>
</feature>
<dbReference type="GO" id="GO:0005737">
    <property type="term" value="C:cytoplasm"/>
    <property type="evidence" value="ECO:0007669"/>
    <property type="project" value="UniProtKB-ARBA"/>
</dbReference>
<gene>
    <name evidence="10" type="ORF">NAEGRDRAFT_81397</name>
</gene>
<feature type="compositionally biased region" description="Polar residues" evidence="9">
    <location>
        <begin position="17"/>
        <end position="27"/>
    </location>
</feature>
<feature type="region of interest" description="Disordered" evidence="9">
    <location>
        <begin position="66"/>
        <end position="96"/>
    </location>
</feature>
<proteinExistence type="inferred from homology"/>
<dbReference type="InParanoid" id="D2VVM7"/>
<evidence type="ECO:0000256" key="4">
    <source>
        <dbReference type="ARBA" id="ARBA00022927"/>
    </source>
</evidence>
<evidence type="ECO:0000256" key="1">
    <source>
        <dbReference type="ARBA" id="ARBA00004141"/>
    </source>
</evidence>
<feature type="transmembrane region" description="Helical" evidence="8">
    <location>
        <begin position="368"/>
        <end position="394"/>
    </location>
</feature>
<accession>D2VVM7</accession>
<dbReference type="PANTHER" id="PTHR23137:SF2">
    <property type="entry name" value="VESICLE TRANSPORT PROTEIN"/>
    <property type="match status" value="1"/>
</dbReference>
<dbReference type="GeneID" id="8858105"/>
<dbReference type="GO" id="GO:0012505">
    <property type="term" value="C:endomembrane system"/>
    <property type="evidence" value="ECO:0007669"/>
    <property type="project" value="UniProtKB-ARBA"/>
</dbReference>
<evidence type="ECO:0000313" key="10">
    <source>
        <dbReference type="EMBL" id="EFC39069.1"/>
    </source>
</evidence>
<dbReference type="Pfam" id="PF04178">
    <property type="entry name" value="Got1"/>
    <property type="match status" value="1"/>
</dbReference>
<dbReference type="PANTHER" id="PTHR23137">
    <property type="entry name" value="VESICLE TRANSPORT PROTEIN-RELATED"/>
    <property type="match status" value="1"/>
</dbReference>
<feature type="compositionally biased region" description="Polar residues" evidence="9">
    <location>
        <begin position="122"/>
        <end position="145"/>
    </location>
</feature>
<dbReference type="VEuPathDB" id="AmoebaDB:NAEGRDRAFT_81397"/>
<evidence type="ECO:0000256" key="3">
    <source>
        <dbReference type="ARBA" id="ARBA00022692"/>
    </source>
</evidence>
<dbReference type="RefSeq" id="XP_002671813.1">
    <property type="nucleotide sequence ID" value="XM_002671767.1"/>
</dbReference>
<dbReference type="InterPro" id="IPR007305">
    <property type="entry name" value="Vesicle_transpt_Got1/SFT2"/>
</dbReference>
<dbReference type="KEGG" id="ngr:NAEGRDRAFT_81397"/>
<comment type="similarity">
    <text evidence="7 8">Belongs to the SFT2 family.</text>
</comment>
<comment type="function">
    <text evidence="8">May be involved in fusion of retrograde transport vesicles derived from an endocytic compartment with the Golgi complex.</text>
</comment>
<feature type="transmembrane region" description="Helical" evidence="8">
    <location>
        <begin position="400"/>
        <end position="422"/>
    </location>
</feature>
<evidence type="ECO:0000256" key="5">
    <source>
        <dbReference type="ARBA" id="ARBA00022989"/>
    </source>
</evidence>
<dbReference type="AlphaFoldDB" id="D2VVM7"/>
<dbReference type="EMBL" id="GG738902">
    <property type="protein sequence ID" value="EFC39069.1"/>
    <property type="molecule type" value="Genomic_DNA"/>
</dbReference>
<evidence type="ECO:0000313" key="11">
    <source>
        <dbReference type="Proteomes" id="UP000006671"/>
    </source>
</evidence>
<comment type="subcellular location">
    <subcellularLocation>
        <location evidence="1 8">Membrane</location>
        <topology evidence="1 8">Multi-pass membrane protein</topology>
    </subcellularLocation>
</comment>
<keyword evidence="5 8" id="KW-1133">Transmembrane helix</keyword>
<keyword evidence="3 8" id="KW-0812">Transmembrane</keyword>
<keyword evidence="11" id="KW-1185">Reference proteome</keyword>
<dbReference type="InterPro" id="IPR011691">
    <property type="entry name" value="Vesicle_transpt_SFT2"/>
</dbReference>
<evidence type="ECO:0000256" key="2">
    <source>
        <dbReference type="ARBA" id="ARBA00022448"/>
    </source>
</evidence>
<dbReference type="GO" id="GO:0015031">
    <property type="term" value="P:protein transport"/>
    <property type="evidence" value="ECO:0007669"/>
    <property type="project" value="UniProtKB-KW"/>
</dbReference>
<feature type="compositionally biased region" description="Low complexity" evidence="9">
    <location>
        <begin position="216"/>
        <end position="236"/>
    </location>
</feature>
<dbReference type="OMA" id="TQTNDKW"/>
<evidence type="ECO:0000256" key="9">
    <source>
        <dbReference type="SAM" id="MobiDB-lite"/>
    </source>
</evidence>
<dbReference type="STRING" id="5762.D2VVM7"/>
<dbReference type="OrthoDB" id="73614at2759"/>
<feature type="transmembrane region" description="Helical" evidence="8">
    <location>
        <begin position="330"/>
        <end position="348"/>
    </location>
</feature>
<feature type="region of interest" description="Disordered" evidence="9">
    <location>
        <begin position="122"/>
        <end position="148"/>
    </location>
</feature>
<organism evidence="11">
    <name type="scientific">Naegleria gruberi</name>
    <name type="common">Amoeba</name>
    <dbReference type="NCBI Taxonomy" id="5762"/>
    <lineage>
        <taxon>Eukaryota</taxon>
        <taxon>Discoba</taxon>
        <taxon>Heterolobosea</taxon>
        <taxon>Tetramitia</taxon>
        <taxon>Eutetramitia</taxon>
        <taxon>Vahlkampfiidae</taxon>
        <taxon>Naegleria</taxon>
    </lineage>
</organism>
<dbReference type="Proteomes" id="UP000006671">
    <property type="component" value="Unassembled WGS sequence"/>
</dbReference>
<reference evidence="10 11" key="1">
    <citation type="journal article" date="2010" name="Cell">
        <title>The genome of Naegleria gruberi illuminates early eukaryotic versatility.</title>
        <authorList>
            <person name="Fritz-Laylin L.K."/>
            <person name="Prochnik S.E."/>
            <person name="Ginger M.L."/>
            <person name="Dacks J.B."/>
            <person name="Carpenter M.L."/>
            <person name="Field M.C."/>
            <person name="Kuo A."/>
            <person name="Paredez A."/>
            <person name="Chapman J."/>
            <person name="Pham J."/>
            <person name="Shu S."/>
            <person name="Neupane R."/>
            <person name="Cipriano M."/>
            <person name="Mancuso J."/>
            <person name="Tu H."/>
            <person name="Salamov A."/>
            <person name="Lindquist E."/>
            <person name="Shapiro H."/>
            <person name="Lucas S."/>
            <person name="Grigoriev I.V."/>
            <person name="Cande W.Z."/>
            <person name="Fulton C."/>
            <person name="Rokhsar D.S."/>
            <person name="Dawson S.C."/>
        </authorList>
    </citation>
    <scope>NUCLEOTIDE SEQUENCE [LARGE SCALE GENOMIC DNA]</scope>
    <source>
        <strain evidence="10 11">NEG-M</strain>
    </source>
</reference>
<feature type="compositionally biased region" description="Low complexity" evidence="9">
    <location>
        <begin position="68"/>
        <end position="96"/>
    </location>
</feature>
<keyword evidence="6 8" id="KW-0472">Membrane</keyword>
<evidence type="ECO:0000256" key="8">
    <source>
        <dbReference type="RuleBase" id="RU363111"/>
    </source>
</evidence>
<sequence>MLQTLNQQQQHRRAESSPKSTTTFASSNNSIIDSDAVSNKVNEWIGSFSTWTSSVQKSLENTFKQDETTATTTTTLPTTNKSKKAPPSSSVVTSTTTASNNDFVNVDLSSSSAVVMNNNTLKKSQPTTQSLQPASTTASSPTQNKMMEKRSLIRNQDFSSGEEDEESLIGSLKKGSSFLKASTAGSWFDSTFSNIKTQLFSENNKPTEEDDGPLAKSFSSKTSSTKSPSPVSSTQNNLLDSLSSTFSSLKTQTNDKWSSLTSQFFETQPPIDENDNSFIGRLSKDVDGMVTLSAKQRMYGFFMALGFGLLCILIALGFLPSILFASGAFAFFYTFGNLLCLTSTLFLVGPAAQLKNMSKPERAIPSALFVGSMILTLLCVFFMPLAIFIIILVIVQTVSLAWYVVSYIPFAQSILGMVFSSFMKLFN</sequence>